<dbReference type="InterPro" id="IPR032675">
    <property type="entry name" value="LRR_dom_sf"/>
</dbReference>
<evidence type="ECO:0000256" key="1">
    <source>
        <dbReference type="SAM" id="Phobius"/>
    </source>
</evidence>
<protein>
    <recommendedName>
        <fullName evidence="2">Serine-threonine/tyrosine-protein kinase catalytic domain-containing protein</fullName>
    </recommendedName>
</protein>
<keyword evidence="1" id="KW-1133">Transmembrane helix</keyword>
<dbReference type="InterPro" id="IPR001611">
    <property type="entry name" value="Leu-rich_rpt"/>
</dbReference>
<dbReference type="PROSITE" id="PS51450">
    <property type="entry name" value="LRR"/>
    <property type="match status" value="1"/>
</dbReference>
<dbReference type="AlphaFoldDB" id="A0AAV5IF29"/>
<dbReference type="Pfam" id="PF00560">
    <property type="entry name" value="LRR_1"/>
    <property type="match status" value="1"/>
</dbReference>
<evidence type="ECO:0000313" key="3">
    <source>
        <dbReference type="EMBL" id="GKU96949.1"/>
    </source>
</evidence>
<keyword evidence="1" id="KW-0812">Transmembrane</keyword>
<dbReference type="SUPFAM" id="SSF52058">
    <property type="entry name" value="L domain-like"/>
    <property type="match status" value="1"/>
</dbReference>
<dbReference type="Pfam" id="PF07714">
    <property type="entry name" value="PK_Tyr_Ser-Thr"/>
    <property type="match status" value="1"/>
</dbReference>
<accession>A0AAV5IF29</accession>
<dbReference type="InterPro" id="IPR011009">
    <property type="entry name" value="Kinase-like_dom_sf"/>
</dbReference>
<organism evidence="3 4">
    <name type="scientific">Rubroshorea leprosula</name>
    <dbReference type="NCBI Taxonomy" id="152421"/>
    <lineage>
        <taxon>Eukaryota</taxon>
        <taxon>Viridiplantae</taxon>
        <taxon>Streptophyta</taxon>
        <taxon>Embryophyta</taxon>
        <taxon>Tracheophyta</taxon>
        <taxon>Spermatophyta</taxon>
        <taxon>Magnoliopsida</taxon>
        <taxon>eudicotyledons</taxon>
        <taxon>Gunneridae</taxon>
        <taxon>Pentapetalae</taxon>
        <taxon>rosids</taxon>
        <taxon>malvids</taxon>
        <taxon>Malvales</taxon>
        <taxon>Dipterocarpaceae</taxon>
        <taxon>Rubroshorea</taxon>
    </lineage>
</organism>
<dbReference type="SUPFAM" id="SSF56112">
    <property type="entry name" value="Protein kinase-like (PK-like)"/>
    <property type="match status" value="1"/>
</dbReference>
<dbReference type="Gene3D" id="3.80.10.10">
    <property type="entry name" value="Ribonuclease Inhibitor"/>
    <property type="match status" value="1"/>
</dbReference>
<reference evidence="3 4" key="1">
    <citation type="journal article" date="2021" name="Commun. Biol.">
        <title>The genome of Shorea leprosula (Dipterocarpaceae) highlights the ecological relevance of drought in aseasonal tropical rainforests.</title>
        <authorList>
            <person name="Ng K.K.S."/>
            <person name="Kobayashi M.J."/>
            <person name="Fawcett J.A."/>
            <person name="Hatakeyama M."/>
            <person name="Paape T."/>
            <person name="Ng C.H."/>
            <person name="Ang C.C."/>
            <person name="Tnah L.H."/>
            <person name="Lee C.T."/>
            <person name="Nishiyama T."/>
            <person name="Sese J."/>
            <person name="O'Brien M.J."/>
            <person name="Copetti D."/>
            <person name="Mohd Noor M.I."/>
            <person name="Ong R.C."/>
            <person name="Putra M."/>
            <person name="Sireger I.Z."/>
            <person name="Indrioko S."/>
            <person name="Kosugi Y."/>
            <person name="Izuno A."/>
            <person name="Isagi Y."/>
            <person name="Lee S.L."/>
            <person name="Shimizu K.K."/>
        </authorList>
    </citation>
    <scope>NUCLEOTIDE SEQUENCE [LARGE SCALE GENOMIC DNA]</scope>
    <source>
        <strain evidence="3">214</strain>
    </source>
</reference>
<gene>
    <name evidence="3" type="ORF">SLEP1_g10130</name>
</gene>
<dbReference type="EMBL" id="BPVZ01000011">
    <property type="protein sequence ID" value="GKU96949.1"/>
    <property type="molecule type" value="Genomic_DNA"/>
</dbReference>
<keyword evidence="1" id="KW-0472">Membrane</keyword>
<dbReference type="InterPro" id="IPR001245">
    <property type="entry name" value="Ser-Thr/Tyr_kinase_cat_dom"/>
</dbReference>
<sequence length="481" mass="53380">MTLKIQHFAVPSQYQKCKFSSFVPPFGFCFHFQQSRRRMKPGPHCTTSFLSFLAAMLNRTQVLAGTSPLMPCSKHWKGVEWQKTWVTSLALNNSNLSGFINASLICNVSSIALYLTTINLDALWKLPDSLSMSGSLKELDISNNRLSGDLPEFSRISGLTMFLAQNNQLTGKIPPFDFDILEQFNVSNNDFSGPFPDVHGRFSESSVLGNPKLCGAPLPKNCRKSASKTQILMYSGYIALGLACLALIIRRLSSRKKKRSKRVNKSGLSSYSAESAMVSSSLVVLTSPTVNRLKFEDLLRAPAELLGRGKRRTLYKELQGDRIAHGNLKSSNIMLNNKMEPCISEYGLIPANEQDQDSSTFPNAFKGLQQTKSNASSSAFKADIYGFRVILLELLTGKLVQNDGVDLTTWVHSVLHEEWTVEVLDKSLILEGACEERMVNLLQVGIKCVNPSPEVRPSINQVATMINSIKEEEDRSNAHEA</sequence>
<feature type="domain" description="Serine-threonine/tyrosine-protein kinase catalytic" evidence="2">
    <location>
        <begin position="318"/>
        <end position="464"/>
    </location>
</feature>
<feature type="transmembrane region" description="Helical" evidence="1">
    <location>
        <begin position="231"/>
        <end position="252"/>
    </location>
</feature>
<dbReference type="Gene3D" id="1.10.510.10">
    <property type="entry name" value="Transferase(Phosphotransferase) domain 1"/>
    <property type="match status" value="1"/>
</dbReference>
<dbReference type="Proteomes" id="UP001054252">
    <property type="component" value="Unassembled WGS sequence"/>
</dbReference>
<keyword evidence="4" id="KW-1185">Reference proteome</keyword>
<comment type="caution">
    <text evidence="3">The sequence shown here is derived from an EMBL/GenBank/DDBJ whole genome shotgun (WGS) entry which is preliminary data.</text>
</comment>
<name>A0AAV5IF29_9ROSI</name>
<evidence type="ECO:0000259" key="2">
    <source>
        <dbReference type="Pfam" id="PF07714"/>
    </source>
</evidence>
<evidence type="ECO:0000313" key="4">
    <source>
        <dbReference type="Proteomes" id="UP001054252"/>
    </source>
</evidence>
<dbReference type="PANTHER" id="PTHR48007:SF79">
    <property type="entry name" value="(WILD MALAYSIAN BANANA) HYPOTHETICAL PROTEIN"/>
    <property type="match status" value="1"/>
</dbReference>
<dbReference type="GO" id="GO:0004672">
    <property type="term" value="F:protein kinase activity"/>
    <property type="evidence" value="ECO:0007669"/>
    <property type="project" value="InterPro"/>
</dbReference>
<proteinExistence type="predicted"/>
<dbReference type="PANTHER" id="PTHR48007">
    <property type="entry name" value="LEUCINE-RICH REPEAT RECEPTOR-LIKE PROTEIN KINASE PXC1"/>
    <property type="match status" value="1"/>
</dbReference>
<dbReference type="InterPro" id="IPR046959">
    <property type="entry name" value="PRK1-6/SRF4-like"/>
</dbReference>